<evidence type="ECO:0000256" key="1">
    <source>
        <dbReference type="ARBA" id="ARBA00004370"/>
    </source>
</evidence>
<proteinExistence type="predicted"/>
<comment type="subcellular location">
    <subcellularLocation>
        <location evidence="1">Membrane</location>
    </subcellularLocation>
</comment>
<gene>
    <name evidence="6" type="ORF">SAMN02982922_2305</name>
</gene>
<feature type="transmembrane region" description="Helical" evidence="5">
    <location>
        <begin position="6"/>
        <end position="24"/>
    </location>
</feature>
<dbReference type="InterPro" id="IPR001129">
    <property type="entry name" value="Membr-assoc_MAPEG"/>
</dbReference>
<feature type="transmembrane region" description="Helical" evidence="5">
    <location>
        <begin position="115"/>
        <end position="136"/>
    </location>
</feature>
<evidence type="ECO:0000256" key="5">
    <source>
        <dbReference type="SAM" id="Phobius"/>
    </source>
</evidence>
<protein>
    <recommendedName>
        <fullName evidence="8">MAPEG family protein</fullName>
    </recommendedName>
</protein>
<dbReference type="GO" id="GO:0016020">
    <property type="term" value="C:membrane"/>
    <property type="evidence" value="ECO:0007669"/>
    <property type="project" value="UniProtKB-SubCell"/>
</dbReference>
<dbReference type="InterPro" id="IPR023352">
    <property type="entry name" value="MAPEG-like_dom_sf"/>
</dbReference>
<dbReference type="Gene3D" id="1.20.120.550">
    <property type="entry name" value="Membrane associated eicosanoid/glutathione metabolism-like domain"/>
    <property type="match status" value="1"/>
</dbReference>
<name>A0A1X7NRW4_9HYPH</name>
<keyword evidence="2 5" id="KW-0812">Transmembrane</keyword>
<dbReference type="SUPFAM" id="SSF161084">
    <property type="entry name" value="MAPEG domain-like"/>
    <property type="match status" value="1"/>
</dbReference>
<evidence type="ECO:0000256" key="4">
    <source>
        <dbReference type="ARBA" id="ARBA00023136"/>
    </source>
</evidence>
<reference evidence="6 7" key="1">
    <citation type="submission" date="2017-04" db="EMBL/GenBank/DDBJ databases">
        <authorList>
            <person name="Afonso C.L."/>
            <person name="Miller P.J."/>
            <person name="Scott M.A."/>
            <person name="Spackman E."/>
            <person name="Goraichik I."/>
            <person name="Dimitrov K.M."/>
            <person name="Suarez D.L."/>
            <person name="Swayne D.E."/>
        </authorList>
    </citation>
    <scope>NUCLEOTIDE SEQUENCE [LARGE SCALE GENOMIC DNA]</scope>
    <source>
        <strain evidence="6 7">B5P</strain>
    </source>
</reference>
<evidence type="ECO:0000313" key="6">
    <source>
        <dbReference type="EMBL" id="SMH40385.1"/>
    </source>
</evidence>
<accession>A0A1X7NRW4</accession>
<keyword evidence="7" id="KW-1185">Reference proteome</keyword>
<dbReference type="Proteomes" id="UP000193083">
    <property type="component" value="Unassembled WGS sequence"/>
</dbReference>
<evidence type="ECO:0000313" key="7">
    <source>
        <dbReference type="Proteomes" id="UP000193083"/>
    </source>
</evidence>
<dbReference type="EMBL" id="FXBL01000004">
    <property type="protein sequence ID" value="SMH40385.1"/>
    <property type="molecule type" value="Genomic_DNA"/>
</dbReference>
<sequence length="139" mass="15767">MNQTAIFWPMLLQVALIYAIYALISVRRKAAVRAGSIRTSDFRENRNEPPESLFVRNNLANQFELPVLFFAACLALYVTNGVNILTAVLAWIFVLSRCVHAAIHVTTNRIRHRQPAFVVGFFALLAIWLWFALHIAGLI</sequence>
<keyword evidence="3 5" id="KW-1133">Transmembrane helix</keyword>
<evidence type="ECO:0008006" key="8">
    <source>
        <dbReference type="Google" id="ProtNLM"/>
    </source>
</evidence>
<keyword evidence="4 5" id="KW-0472">Membrane</keyword>
<organism evidence="6 7">
    <name type="scientific">Mesorhizobium australicum</name>
    <dbReference type="NCBI Taxonomy" id="536018"/>
    <lineage>
        <taxon>Bacteria</taxon>
        <taxon>Pseudomonadati</taxon>
        <taxon>Pseudomonadota</taxon>
        <taxon>Alphaproteobacteria</taxon>
        <taxon>Hyphomicrobiales</taxon>
        <taxon>Phyllobacteriaceae</taxon>
        <taxon>Mesorhizobium</taxon>
    </lineage>
</organism>
<evidence type="ECO:0000256" key="3">
    <source>
        <dbReference type="ARBA" id="ARBA00022989"/>
    </source>
</evidence>
<dbReference type="Pfam" id="PF01124">
    <property type="entry name" value="MAPEG"/>
    <property type="match status" value="1"/>
</dbReference>
<dbReference type="AlphaFoldDB" id="A0A1X7NRW4"/>
<evidence type="ECO:0000256" key="2">
    <source>
        <dbReference type="ARBA" id="ARBA00022692"/>
    </source>
</evidence>
<feature type="transmembrane region" description="Helical" evidence="5">
    <location>
        <begin position="84"/>
        <end position="103"/>
    </location>
</feature>